<dbReference type="Proteomes" id="UP000464374">
    <property type="component" value="Chromosome"/>
</dbReference>
<name>A0A6P1Y102_9SPIR</name>
<sequence>MGSENITLRIMKTANGWYVEHEAGDVTNGYAVEGDAWEELNPALAGTFETPFKAPEENESGAEKPKVGELKAKIKTLEAAEKELHDLKEAAGDIDILQAIESAKKAQSQTNPQT</sequence>
<dbReference type="AlphaFoldDB" id="A0A6P1Y102"/>
<protein>
    <submittedName>
        <fullName evidence="2">Uncharacterized protein</fullName>
    </submittedName>
</protein>
<gene>
    <name evidence="2" type="ORF">GWP43_04860</name>
</gene>
<proteinExistence type="predicted"/>
<dbReference type="KEGG" id="trz:GWP43_04860"/>
<feature type="coiled-coil region" evidence="1">
    <location>
        <begin position="67"/>
        <end position="97"/>
    </location>
</feature>
<keyword evidence="1" id="KW-0175">Coiled coil</keyword>
<dbReference type="RefSeq" id="WP_162663149.1">
    <property type="nucleotide sequence ID" value="NZ_CP048020.1"/>
</dbReference>
<accession>A0A6P1Y102</accession>
<organism evidence="2 3">
    <name type="scientific">Treponema vincentii</name>
    <dbReference type="NCBI Taxonomy" id="69710"/>
    <lineage>
        <taxon>Bacteria</taxon>
        <taxon>Pseudomonadati</taxon>
        <taxon>Spirochaetota</taxon>
        <taxon>Spirochaetia</taxon>
        <taxon>Spirochaetales</taxon>
        <taxon>Treponemataceae</taxon>
        <taxon>Treponema</taxon>
    </lineage>
</organism>
<evidence type="ECO:0000313" key="2">
    <source>
        <dbReference type="EMBL" id="QHX42893.1"/>
    </source>
</evidence>
<dbReference type="EMBL" id="CP048020">
    <property type="protein sequence ID" value="QHX42893.1"/>
    <property type="molecule type" value="Genomic_DNA"/>
</dbReference>
<evidence type="ECO:0000313" key="3">
    <source>
        <dbReference type="Proteomes" id="UP000464374"/>
    </source>
</evidence>
<reference evidence="2 3" key="1">
    <citation type="submission" date="2020-01" db="EMBL/GenBank/DDBJ databases">
        <title>Complete genome sequence of a human oral phylogroup 1 Treponema sp. strain ATCC 700766, originally isolated from periodontitis dental plaque.</title>
        <authorList>
            <person name="Chan Y."/>
            <person name="Huo Y.-B."/>
            <person name="Yu X.-L."/>
            <person name="Zeng H."/>
            <person name="Leung W.-K."/>
            <person name="Watt R.M."/>
        </authorList>
    </citation>
    <scope>NUCLEOTIDE SEQUENCE [LARGE SCALE GENOMIC DNA]</scope>
    <source>
        <strain evidence="2 3">OMZ 804</strain>
    </source>
</reference>
<evidence type="ECO:0000256" key="1">
    <source>
        <dbReference type="SAM" id="Coils"/>
    </source>
</evidence>